<organism evidence="5 6">
    <name type="scientific">Symbiodinium pilosum</name>
    <name type="common">Dinoflagellate</name>
    <dbReference type="NCBI Taxonomy" id="2952"/>
    <lineage>
        <taxon>Eukaryota</taxon>
        <taxon>Sar</taxon>
        <taxon>Alveolata</taxon>
        <taxon>Dinophyceae</taxon>
        <taxon>Suessiales</taxon>
        <taxon>Symbiodiniaceae</taxon>
        <taxon>Symbiodinium</taxon>
    </lineage>
</organism>
<dbReference type="Proteomes" id="UP000649617">
    <property type="component" value="Unassembled WGS sequence"/>
</dbReference>
<dbReference type="Pfam" id="PF07992">
    <property type="entry name" value="Pyr_redox_2"/>
    <property type="match status" value="1"/>
</dbReference>
<dbReference type="OrthoDB" id="202203at2759"/>
<comment type="cofactor">
    <cofactor evidence="1">
        <name>FAD</name>
        <dbReference type="ChEBI" id="CHEBI:57692"/>
    </cofactor>
</comment>
<dbReference type="GO" id="GO:0016491">
    <property type="term" value="F:oxidoreductase activity"/>
    <property type="evidence" value="ECO:0007669"/>
    <property type="project" value="InterPro"/>
</dbReference>
<accession>A0A812LNF4</accession>
<dbReference type="InterPro" id="IPR036188">
    <property type="entry name" value="FAD/NAD-bd_sf"/>
</dbReference>
<dbReference type="EMBL" id="CAJNIZ010006380">
    <property type="protein sequence ID" value="CAE7249508.1"/>
    <property type="molecule type" value="Genomic_DNA"/>
</dbReference>
<evidence type="ECO:0000313" key="5">
    <source>
        <dbReference type="EMBL" id="CAE7249508.1"/>
    </source>
</evidence>
<protein>
    <recommendedName>
        <fullName evidence="4">FAD/NAD(P)-binding domain-containing protein</fullName>
    </recommendedName>
</protein>
<dbReference type="InterPro" id="IPR050260">
    <property type="entry name" value="FAD-bd_OxRdtase"/>
</dbReference>
<dbReference type="Gene3D" id="3.50.50.60">
    <property type="entry name" value="FAD/NAD(P)-binding domain"/>
    <property type="match status" value="2"/>
</dbReference>
<reference evidence="5" key="1">
    <citation type="submission" date="2021-02" db="EMBL/GenBank/DDBJ databases">
        <authorList>
            <person name="Dougan E. K."/>
            <person name="Rhodes N."/>
            <person name="Thang M."/>
            <person name="Chan C."/>
        </authorList>
    </citation>
    <scope>NUCLEOTIDE SEQUENCE</scope>
</reference>
<sequence length="246" mass="26138">MAKPFDIAVIGAGPAALATVKALSKSKHSVAYINGYTFQEFAIAAAVFLNSPEEHVKWTSGDPSKWQPKHANVECFHSSAETVDCDKKEITLMNKGPHAGVVISYKAVILATGQKSPLITPMPGMSLTERISEVQACGKALKNAKTVIFNGAGLVGIEMCGDLRARSGYGARLILLSRSGKVLDSDFGDKSLKPDPQIVSKVTDILTNKFKVEIKEGSVSDPTSAEPSLSPGTLKLDTVVHLKKCG</sequence>
<evidence type="ECO:0000256" key="2">
    <source>
        <dbReference type="ARBA" id="ARBA00022630"/>
    </source>
</evidence>
<dbReference type="InterPro" id="IPR023753">
    <property type="entry name" value="FAD/NAD-binding_dom"/>
</dbReference>
<evidence type="ECO:0000313" key="6">
    <source>
        <dbReference type="Proteomes" id="UP000649617"/>
    </source>
</evidence>
<evidence type="ECO:0000259" key="4">
    <source>
        <dbReference type="Pfam" id="PF07992"/>
    </source>
</evidence>
<keyword evidence="2" id="KW-0285">Flavoprotein</keyword>
<dbReference type="AlphaFoldDB" id="A0A812LNF4"/>
<dbReference type="PANTHER" id="PTHR43429">
    <property type="entry name" value="PYRIDINE NUCLEOTIDE-DISULFIDE OXIDOREDUCTASE DOMAIN-CONTAINING"/>
    <property type="match status" value="1"/>
</dbReference>
<gene>
    <name evidence="5" type="ORF">SPIL2461_LOCUS4722</name>
</gene>
<dbReference type="SUPFAM" id="SSF51905">
    <property type="entry name" value="FAD/NAD(P)-binding domain"/>
    <property type="match status" value="1"/>
</dbReference>
<name>A0A812LNF4_SYMPI</name>
<feature type="domain" description="FAD/NAD(P)-binding" evidence="4">
    <location>
        <begin position="5"/>
        <end position="188"/>
    </location>
</feature>
<evidence type="ECO:0000256" key="1">
    <source>
        <dbReference type="ARBA" id="ARBA00001974"/>
    </source>
</evidence>
<keyword evidence="6" id="KW-1185">Reference proteome</keyword>
<keyword evidence="3" id="KW-0274">FAD</keyword>
<comment type="caution">
    <text evidence="5">The sequence shown here is derived from an EMBL/GenBank/DDBJ whole genome shotgun (WGS) entry which is preliminary data.</text>
</comment>
<evidence type="ECO:0000256" key="3">
    <source>
        <dbReference type="ARBA" id="ARBA00022827"/>
    </source>
</evidence>
<dbReference type="PRINTS" id="PR00368">
    <property type="entry name" value="FADPNR"/>
</dbReference>
<dbReference type="PANTHER" id="PTHR43429:SF3">
    <property type="entry name" value="NITRITE REDUCTASE [NAD(P)H]"/>
    <property type="match status" value="1"/>
</dbReference>
<proteinExistence type="predicted"/>